<evidence type="ECO:0000256" key="1">
    <source>
        <dbReference type="ARBA" id="ARBA00004123"/>
    </source>
</evidence>
<evidence type="ECO:0000313" key="11">
    <source>
        <dbReference type="Proteomes" id="UP001432027"/>
    </source>
</evidence>
<evidence type="ECO:0000256" key="6">
    <source>
        <dbReference type="PROSITE-ProRule" id="PRU00108"/>
    </source>
</evidence>
<feature type="non-terminal residue" evidence="10">
    <location>
        <position position="1"/>
    </location>
</feature>
<keyword evidence="11" id="KW-1185">Reference proteome</keyword>
<proteinExistence type="inferred from homology"/>
<dbReference type="Pfam" id="PF03792">
    <property type="entry name" value="PBC"/>
    <property type="match status" value="1"/>
</dbReference>
<evidence type="ECO:0000256" key="7">
    <source>
        <dbReference type="RuleBase" id="RU000682"/>
    </source>
</evidence>
<dbReference type="InterPro" id="IPR005542">
    <property type="entry name" value="PBX_PBC_dom"/>
</dbReference>
<evidence type="ECO:0008006" key="12">
    <source>
        <dbReference type="Google" id="ProtNLM"/>
    </source>
</evidence>
<protein>
    <recommendedName>
        <fullName evidence="12">Homeobox domain-containing protein</fullName>
    </recommendedName>
</protein>
<evidence type="ECO:0000259" key="8">
    <source>
        <dbReference type="PROSITE" id="PS50071"/>
    </source>
</evidence>
<accession>A0AAV5T7J8</accession>
<dbReference type="PROSITE" id="PS00027">
    <property type="entry name" value="HOMEOBOX_1"/>
    <property type="match status" value="1"/>
</dbReference>
<dbReference type="PANTHER" id="PTHR11850">
    <property type="entry name" value="HOMEOBOX PROTEIN TRANSCRIPTION FACTORS"/>
    <property type="match status" value="1"/>
</dbReference>
<keyword evidence="4 6" id="KW-0371">Homeobox</keyword>
<dbReference type="CDD" id="cd00086">
    <property type="entry name" value="homeodomain"/>
    <property type="match status" value="1"/>
</dbReference>
<dbReference type="GO" id="GO:0005634">
    <property type="term" value="C:nucleus"/>
    <property type="evidence" value="ECO:0007669"/>
    <property type="project" value="UniProtKB-SubCell"/>
</dbReference>
<evidence type="ECO:0000256" key="2">
    <source>
        <dbReference type="ARBA" id="ARBA00007601"/>
    </source>
</evidence>
<reference evidence="10" key="1">
    <citation type="submission" date="2023-10" db="EMBL/GenBank/DDBJ databases">
        <title>Genome assembly of Pristionchus species.</title>
        <authorList>
            <person name="Yoshida K."/>
            <person name="Sommer R.J."/>
        </authorList>
    </citation>
    <scope>NUCLEOTIDE SEQUENCE</scope>
    <source>
        <strain evidence="10">RS0144</strain>
    </source>
</reference>
<dbReference type="SUPFAM" id="SSF46689">
    <property type="entry name" value="Homeodomain-like"/>
    <property type="match status" value="1"/>
</dbReference>
<dbReference type="Proteomes" id="UP001432027">
    <property type="component" value="Unassembled WGS sequence"/>
</dbReference>
<evidence type="ECO:0000256" key="5">
    <source>
        <dbReference type="ARBA" id="ARBA00023242"/>
    </source>
</evidence>
<dbReference type="InterPro" id="IPR001356">
    <property type="entry name" value="HD"/>
</dbReference>
<dbReference type="GO" id="GO:0000981">
    <property type="term" value="F:DNA-binding transcription factor activity, RNA polymerase II-specific"/>
    <property type="evidence" value="ECO:0007669"/>
    <property type="project" value="InterPro"/>
</dbReference>
<dbReference type="EMBL" id="BTSX01000003">
    <property type="protein sequence ID" value="GMS88539.1"/>
    <property type="molecule type" value="Genomic_DNA"/>
</dbReference>
<evidence type="ECO:0000259" key="9">
    <source>
        <dbReference type="PROSITE" id="PS51978"/>
    </source>
</evidence>
<dbReference type="SMART" id="SM00389">
    <property type="entry name" value="HOX"/>
    <property type="match status" value="1"/>
</dbReference>
<comment type="similarity">
    <text evidence="2">Belongs to the TALE/PBX homeobox family.</text>
</comment>
<dbReference type="PROSITE" id="PS50071">
    <property type="entry name" value="HOMEOBOX_2"/>
    <property type="match status" value="1"/>
</dbReference>
<feature type="domain" description="Homeobox" evidence="8">
    <location>
        <begin position="79"/>
        <end position="142"/>
    </location>
</feature>
<comment type="caution">
    <text evidence="10">The sequence shown here is derived from an EMBL/GenBank/DDBJ whole genome shotgun (WGS) entry which is preliminary data.</text>
</comment>
<dbReference type="Pfam" id="PF00046">
    <property type="entry name" value="Homeodomain"/>
    <property type="match status" value="1"/>
</dbReference>
<dbReference type="PROSITE" id="PS51978">
    <property type="entry name" value="PBC"/>
    <property type="match status" value="1"/>
</dbReference>
<sequence>QLYQIREKFQHTLAVREHEASTFIEQAAEVIKGQSLLRPISQVDVERVLERVRRRIAKCTIDLKQDTCEMLMSLKNKLCDNRRKRRNFSKQATEILNDYFEKKMSHPYPTEDEKEQLAKQCKITVAQVSNWFGNKRIRYKKNI</sequence>
<keyword evidence="5 6" id="KW-0539">Nucleus</keyword>
<evidence type="ECO:0000256" key="3">
    <source>
        <dbReference type="ARBA" id="ARBA00023125"/>
    </source>
</evidence>
<dbReference type="InterPro" id="IPR009057">
    <property type="entry name" value="Homeodomain-like_sf"/>
</dbReference>
<organism evidence="10 11">
    <name type="scientific">Pristionchus entomophagus</name>
    <dbReference type="NCBI Taxonomy" id="358040"/>
    <lineage>
        <taxon>Eukaryota</taxon>
        <taxon>Metazoa</taxon>
        <taxon>Ecdysozoa</taxon>
        <taxon>Nematoda</taxon>
        <taxon>Chromadorea</taxon>
        <taxon>Rhabditida</taxon>
        <taxon>Rhabditina</taxon>
        <taxon>Diplogasteromorpha</taxon>
        <taxon>Diplogasteroidea</taxon>
        <taxon>Neodiplogasteridae</taxon>
        <taxon>Pristionchus</taxon>
    </lineage>
</organism>
<feature type="non-terminal residue" evidence="10">
    <location>
        <position position="143"/>
    </location>
</feature>
<dbReference type="AlphaFoldDB" id="A0AAV5T7J8"/>
<dbReference type="Gene3D" id="1.10.10.60">
    <property type="entry name" value="Homeodomain-like"/>
    <property type="match status" value="1"/>
</dbReference>
<evidence type="ECO:0000313" key="10">
    <source>
        <dbReference type="EMBL" id="GMS88539.1"/>
    </source>
</evidence>
<feature type="domain" description="PBC" evidence="9">
    <location>
        <begin position="1"/>
        <end position="80"/>
    </location>
</feature>
<dbReference type="GO" id="GO:0000987">
    <property type="term" value="F:cis-regulatory region sequence-specific DNA binding"/>
    <property type="evidence" value="ECO:0007669"/>
    <property type="project" value="UniProtKB-ARBA"/>
</dbReference>
<evidence type="ECO:0000256" key="4">
    <source>
        <dbReference type="ARBA" id="ARBA00023155"/>
    </source>
</evidence>
<feature type="DNA-binding region" description="Homeobox" evidence="6">
    <location>
        <begin position="81"/>
        <end position="143"/>
    </location>
</feature>
<dbReference type="InterPro" id="IPR050224">
    <property type="entry name" value="TALE_homeobox"/>
</dbReference>
<gene>
    <name evidence="10" type="ORF">PENTCL1PPCAC_10714</name>
</gene>
<name>A0AAV5T7J8_9BILA</name>
<comment type="subcellular location">
    <subcellularLocation>
        <location evidence="1 6 7">Nucleus</location>
    </subcellularLocation>
</comment>
<keyword evidence="3 6" id="KW-0238">DNA-binding</keyword>
<dbReference type="InterPro" id="IPR017970">
    <property type="entry name" value="Homeobox_CS"/>
</dbReference>